<evidence type="ECO:0008006" key="3">
    <source>
        <dbReference type="Google" id="ProtNLM"/>
    </source>
</evidence>
<dbReference type="PANTHER" id="PTHR37953">
    <property type="entry name" value="UPF0127 PROTEIN MJ1496"/>
    <property type="match status" value="1"/>
</dbReference>
<protein>
    <recommendedName>
        <fullName evidence="3">DUF192 domain-containing protein</fullName>
    </recommendedName>
</protein>
<dbReference type="EMBL" id="CP021330">
    <property type="protein sequence ID" value="AVX04756.1"/>
    <property type="molecule type" value="Genomic_DNA"/>
</dbReference>
<dbReference type="InterPro" id="IPR003795">
    <property type="entry name" value="DUF192"/>
</dbReference>
<dbReference type="InterPro" id="IPR038695">
    <property type="entry name" value="Saro_0823-like_sf"/>
</dbReference>
<dbReference type="STRING" id="1122213.GCA_000423365_02559"/>
<dbReference type="KEGG" id="mmyr:MXMO3_02241"/>
<proteinExistence type="predicted"/>
<name>A0A2R4MFT8_9HYPH</name>
<dbReference type="RefSeq" id="WP_036222624.1">
    <property type="nucleotide sequence ID" value="NZ_CP021330.1"/>
</dbReference>
<accession>A0A2R4MFT8</accession>
<evidence type="ECO:0000313" key="2">
    <source>
        <dbReference type="Proteomes" id="UP000258927"/>
    </source>
</evidence>
<organism evidence="1 2">
    <name type="scientific">Maritalea myrionectae</name>
    <dbReference type="NCBI Taxonomy" id="454601"/>
    <lineage>
        <taxon>Bacteria</taxon>
        <taxon>Pseudomonadati</taxon>
        <taxon>Pseudomonadota</taxon>
        <taxon>Alphaproteobacteria</taxon>
        <taxon>Hyphomicrobiales</taxon>
        <taxon>Devosiaceae</taxon>
        <taxon>Maritalea</taxon>
    </lineage>
</organism>
<reference evidence="1 2" key="1">
    <citation type="submission" date="2017-05" db="EMBL/GenBank/DDBJ databases">
        <title>Genome Analysis of Maritalea myrionectae HL2708#5.</title>
        <authorList>
            <consortium name="Cotde Inc.-PKNU"/>
            <person name="Jang D."/>
            <person name="Oh H.-M."/>
        </authorList>
    </citation>
    <scope>NUCLEOTIDE SEQUENCE [LARGE SCALE GENOMIC DNA]</scope>
    <source>
        <strain evidence="1 2">HL2708#5</strain>
    </source>
</reference>
<dbReference type="Pfam" id="PF02643">
    <property type="entry name" value="DUF192"/>
    <property type="match status" value="1"/>
</dbReference>
<dbReference type="Gene3D" id="2.60.120.1140">
    <property type="entry name" value="Protein of unknown function DUF192"/>
    <property type="match status" value="1"/>
</dbReference>
<dbReference type="AlphaFoldDB" id="A0A2R4MFT8"/>
<dbReference type="PANTHER" id="PTHR37953:SF1">
    <property type="entry name" value="UPF0127 PROTEIN MJ1496"/>
    <property type="match status" value="1"/>
</dbReference>
<evidence type="ECO:0000313" key="1">
    <source>
        <dbReference type="EMBL" id="AVX04756.1"/>
    </source>
</evidence>
<dbReference type="Proteomes" id="UP000258927">
    <property type="component" value="Chromosome"/>
</dbReference>
<keyword evidence="2" id="KW-1185">Reference proteome</keyword>
<sequence>MQSELLQRSVKLLSVIFLTIFLVGCLHNDKNLVLQTDIGEIPITVELADTPETRRRGLMFRTKMPRDEGMLFDFQETREVAFWMRNTFIPLDMIFIDERGTIKHIHHNAVPQDPTSIPSKYPVRFVLEINGGLAKQYGLKPGDQVRHPRMNS</sequence>
<gene>
    <name evidence="1" type="ORF">MXMO3_02241</name>
</gene>